<dbReference type="RefSeq" id="WP_381479850.1">
    <property type="nucleotide sequence ID" value="NZ_JBHTLT010000020.1"/>
</dbReference>
<dbReference type="Pfam" id="PF04655">
    <property type="entry name" value="APH_6_hur"/>
    <property type="match status" value="1"/>
</dbReference>
<gene>
    <name evidence="1" type="ORF">ACFQ38_04085</name>
</gene>
<keyword evidence="2" id="KW-1185">Reference proteome</keyword>
<evidence type="ECO:0000313" key="2">
    <source>
        <dbReference type="Proteomes" id="UP001597231"/>
    </source>
</evidence>
<protein>
    <submittedName>
        <fullName evidence="1">Aminoglycoside phosphotransferase family protein</fullName>
    </submittedName>
</protein>
<proteinExistence type="predicted"/>
<dbReference type="InterPro" id="IPR006748">
    <property type="entry name" value="NH2Glyco/OHUrea_AB-resist_kin"/>
</dbReference>
<dbReference type="EMBL" id="JBHTLT010000020">
    <property type="protein sequence ID" value="MFD1204307.1"/>
    <property type="molecule type" value="Genomic_DNA"/>
</dbReference>
<reference evidence="2" key="1">
    <citation type="journal article" date="2019" name="Int. J. Syst. Evol. Microbiol.">
        <title>The Global Catalogue of Microorganisms (GCM) 10K type strain sequencing project: providing services to taxonomists for standard genome sequencing and annotation.</title>
        <authorList>
            <consortium name="The Broad Institute Genomics Platform"/>
            <consortium name="The Broad Institute Genome Sequencing Center for Infectious Disease"/>
            <person name="Wu L."/>
            <person name="Ma J."/>
        </authorList>
    </citation>
    <scope>NUCLEOTIDE SEQUENCE [LARGE SCALE GENOMIC DNA]</scope>
    <source>
        <strain evidence="2">CCUG 53915</strain>
    </source>
</reference>
<dbReference type="InterPro" id="IPR011009">
    <property type="entry name" value="Kinase-like_dom_sf"/>
</dbReference>
<evidence type="ECO:0000313" key="1">
    <source>
        <dbReference type="EMBL" id="MFD1204307.1"/>
    </source>
</evidence>
<dbReference type="SUPFAM" id="SSF56112">
    <property type="entry name" value="Protein kinase-like (PK-like)"/>
    <property type="match status" value="1"/>
</dbReference>
<sequence>MDIPKEFQQKICSCFGKDGEKWLLTLNERVNHVADNWGLTIKAPVSNLSYNYVLNVTDAQQVSYILKLGVPNFDCRNEMKTVQLYNGIGCANIVKWDEENGAILLEKIDPGTMLSEVTDDEQATTIFTAVWMKLRRDLPIDDNIPMITEWATALTRYIDNYKESEGKIPNEFVYTATKYIKELMDTSDGYRLLHGDLHHENILYSESRGWLAIDPKGVGGDPYFDLISYLINHLMEKQDPKSVLHQRVNQICELLQLDCKRLLKAAVGMSTLYACWALEDGDPYWETTFQCAEWFQEFLEKELDVMNL</sequence>
<comment type="caution">
    <text evidence="1">The sequence shown here is derived from an EMBL/GenBank/DDBJ whole genome shotgun (WGS) entry which is preliminary data.</text>
</comment>
<dbReference type="Proteomes" id="UP001597231">
    <property type="component" value="Unassembled WGS sequence"/>
</dbReference>
<name>A0ABW3TUY1_9BACL</name>
<organism evidence="1 2">
    <name type="scientific">Sporosarcina contaminans</name>
    <dbReference type="NCBI Taxonomy" id="633403"/>
    <lineage>
        <taxon>Bacteria</taxon>
        <taxon>Bacillati</taxon>
        <taxon>Bacillota</taxon>
        <taxon>Bacilli</taxon>
        <taxon>Bacillales</taxon>
        <taxon>Caryophanaceae</taxon>
        <taxon>Sporosarcina</taxon>
    </lineage>
</organism>
<accession>A0ABW3TUY1</accession>
<dbReference type="Gene3D" id="3.90.1200.10">
    <property type="match status" value="1"/>
</dbReference>